<evidence type="ECO:0000259" key="5">
    <source>
        <dbReference type="PROSITE" id="PS50931"/>
    </source>
</evidence>
<dbReference type="FunFam" id="1.10.10.10:FF:000001">
    <property type="entry name" value="LysR family transcriptional regulator"/>
    <property type="match status" value="1"/>
</dbReference>
<dbReference type="PROSITE" id="PS50931">
    <property type="entry name" value="HTH_LYSR"/>
    <property type="match status" value="1"/>
</dbReference>
<dbReference type="EMBL" id="PDET01000026">
    <property type="protein sequence ID" value="PRD12849.1"/>
    <property type="molecule type" value="Genomic_DNA"/>
</dbReference>
<organism evidence="6 7">
    <name type="scientific">Pantoea coffeiphila</name>
    <dbReference type="NCBI Taxonomy" id="1465635"/>
    <lineage>
        <taxon>Bacteria</taxon>
        <taxon>Pseudomonadati</taxon>
        <taxon>Pseudomonadota</taxon>
        <taxon>Gammaproteobacteria</taxon>
        <taxon>Enterobacterales</taxon>
        <taxon>Erwiniaceae</taxon>
        <taxon>Pantoea</taxon>
    </lineage>
</organism>
<proteinExistence type="inferred from homology"/>
<dbReference type="PANTHER" id="PTHR30537">
    <property type="entry name" value="HTH-TYPE TRANSCRIPTIONAL REGULATOR"/>
    <property type="match status" value="1"/>
</dbReference>
<comment type="similarity">
    <text evidence="1">Belongs to the LysR transcriptional regulatory family.</text>
</comment>
<dbReference type="Proteomes" id="UP000239181">
    <property type="component" value="Unassembled WGS sequence"/>
</dbReference>
<dbReference type="SUPFAM" id="SSF53850">
    <property type="entry name" value="Periplasmic binding protein-like II"/>
    <property type="match status" value="1"/>
</dbReference>
<keyword evidence="4" id="KW-0804">Transcription</keyword>
<dbReference type="Gene3D" id="3.40.190.290">
    <property type="match status" value="1"/>
</dbReference>
<keyword evidence="3" id="KW-0238">DNA-binding</keyword>
<dbReference type="GO" id="GO:0006351">
    <property type="term" value="P:DNA-templated transcription"/>
    <property type="evidence" value="ECO:0007669"/>
    <property type="project" value="TreeGrafter"/>
</dbReference>
<dbReference type="InterPro" id="IPR036388">
    <property type="entry name" value="WH-like_DNA-bd_sf"/>
</dbReference>
<keyword evidence="2" id="KW-0805">Transcription regulation</keyword>
<dbReference type="InterPro" id="IPR036390">
    <property type="entry name" value="WH_DNA-bd_sf"/>
</dbReference>
<dbReference type="GO" id="GO:0003700">
    <property type="term" value="F:DNA-binding transcription factor activity"/>
    <property type="evidence" value="ECO:0007669"/>
    <property type="project" value="InterPro"/>
</dbReference>
<gene>
    <name evidence="6" type="ORF">CQW29_24690</name>
</gene>
<dbReference type="InterPro" id="IPR000847">
    <property type="entry name" value="LysR_HTH_N"/>
</dbReference>
<sequence>MKNRTTLQELEIFAAIARHLNFRKAAEERNVTPSTLSHTMNHLEQRIGVRLLNRTTRSVSLTEAGRAFLSRIEPALVDLSSAVDELNSWRADPRGTVRLNMPRSAATLWLQRILLPFRQRYPDIVLEIATSDSLVNIIEEGFDAGVRFGEAIPQDMVAIPFGPPIHGAIVASPALIAQHGTPQHPEGLTGYPCIQRRFPSGMLYKWEFQTEGKALDVAVSGDLTLDNDMLMIQAARTGAGAALVMRELAQPWLADGSLVEILTDYAAKPEGLWLYYPSRKYHSAALRCFIDWVQQINRGVVDSPESFHAGNPP</sequence>
<accession>A0A2S9I4Y5</accession>
<protein>
    <submittedName>
        <fullName evidence="6">LysR family transcriptional regulator</fullName>
    </submittedName>
</protein>
<evidence type="ECO:0000256" key="1">
    <source>
        <dbReference type="ARBA" id="ARBA00009437"/>
    </source>
</evidence>
<dbReference type="AlphaFoldDB" id="A0A2S9I4Y5"/>
<dbReference type="Gene3D" id="1.10.10.10">
    <property type="entry name" value="Winged helix-like DNA-binding domain superfamily/Winged helix DNA-binding domain"/>
    <property type="match status" value="1"/>
</dbReference>
<evidence type="ECO:0000313" key="6">
    <source>
        <dbReference type="EMBL" id="PRD12849.1"/>
    </source>
</evidence>
<keyword evidence="7" id="KW-1185">Reference proteome</keyword>
<dbReference type="Pfam" id="PF03466">
    <property type="entry name" value="LysR_substrate"/>
    <property type="match status" value="1"/>
</dbReference>
<dbReference type="GO" id="GO:0043565">
    <property type="term" value="F:sequence-specific DNA binding"/>
    <property type="evidence" value="ECO:0007669"/>
    <property type="project" value="TreeGrafter"/>
</dbReference>
<evidence type="ECO:0000313" key="7">
    <source>
        <dbReference type="Proteomes" id="UP000239181"/>
    </source>
</evidence>
<evidence type="ECO:0000256" key="2">
    <source>
        <dbReference type="ARBA" id="ARBA00023015"/>
    </source>
</evidence>
<dbReference type="InterPro" id="IPR005119">
    <property type="entry name" value="LysR_subst-bd"/>
</dbReference>
<evidence type="ECO:0000256" key="3">
    <source>
        <dbReference type="ARBA" id="ARBA00023125"/>
    </source>
</evidence>
<dbReference type="CDD" id="cd08474">
    <property type="entry name" value="PBP2_CrgA_like_5"/>
    <property type="match status" value="1"/>
</dbReference>
<dbReference type="PANTHER" id="PTHR30537:SF1">
    <property type="entry name" value="HTH-TYPE TRANSCRIPTIONAL REGULATOR PGRR"/>
    <property type="match status" value="1"/>
</dbReference>
<dbReference type="OrthoDB" id="9813056at2"/>
<dbReference type="RefSeq" id="WP_105595395.1">
    <property type="nucleotide sequence ID" value="NZ_PDET01000026.1"/>
</dbReference>
<evidence type="ECO:0000256" key="4">
    <source>
        <dbReference type="ARBA" id="ARBA00023163"/>
    </source>
</evidence>
<dbReference type="Pfam" id="PF00126">
    <property type="entry name" value="HTH_1"/>
    <property type="match status" value="1"/>
</dbReference>
<name>A0A2S9I4Y5_9GAMM</name>
<feature type="domain" description="HTH lysR-type" evidence="5">
    <location>
        <begin position="5"/>
        <end position="62"/>
    </location>
</feature>
<dbReference type="SUPFAM" id="SSF46785">
    <property type="entry name" value="Winged helix' DNA-binding domain"/>
    <property type="match status" value="1"/>
</dbReference>
<reference evidence="6 7" key="1">
    <citation type="submission" date="2017-10" db="EMBL/GenBank/DDBJ databases">
        <title>Draft genome of two endophytic bacteria isolated from 'guarana' Paullinia cupana (Mart.) Ducke.</title>
        <authorList>
            <person name="Siqueira K.A."/>
            <person name="Liotti R.G."/>
            <person name="Mendes T.A."/>
            <person name="Soares M.A."/>
        </authorList>
    </citation>
    <scope>NUCLEOTIDE SEQUENCE [LARGE SCALE GENOMIC DNA]</scope>
    <source>
        <strain evidence="6 7">342</strain>
    </source>
</reference>
<comment type="caution">
    <text evidence="6">The sequence shown here is derived from an EMBL/GenBank/DDBJ whole genome shotgun (WGS) entry which is preliminary data.</text>
</comment>
<dbReference type="InterPro" id="IPR058163">
    <property type="entry name" value="LysR-type_TF_proteobact-type"/>
</dbReference>